<feature type="repeat" description="ANK" evidence="2">
    <location>
        <begin position="887"/>
        <end position="919"/>
    </location>
</feature>
<feature type="compositionally biased region" description="Acidic residues" evidence="3">
    <location>
        <begin position="226"/>
        <end position="242"/>
    </location>
</feature>
<evidence type="ECO:0000256" key="2">
    <source>
        <dbReference type="PROSITE-ProRule" id="PRU00023"/>
    </source>
</evidence>
<dbReference type="PROSITE" id="PS50297">
    <property type="entry name" value="ANK_REP_REGION"/>
    <property type="match status" value="8"/>
</dbReference>
<dbReference type="InterPro" id="IPR056884">
    <property type="entry name" value="NPHP3-like_N"/>
</dbReference>
<feature type="repeat" description="ANK" evidence="2">
    <location>
        <begin position="1089"/>
        <end position="1121"/>
    </location>
</feature>
<evidence type="ECO:0000313" key="8">
    <source>
        <dbReference type="Proteomes" id="UP001365542"/>
    </source>
</evidence>
<feature type="domain" description="GPI inositol-deacylase winged helix" evidence="5">
    <location>
        <begin position="689"/>
        <end position="766"/>
    </location>
</feature>
<protein>
    <recommendedName>
        <fullName evidence="9">Nucleoside phosphorylase domain-containing protein</fullName>
    </recommendedName>
</protein>
<feature type="region of interest" description="Disordered" evidence="3">
    <location>
        <begin position="220"/>
        <end position="244"/>
    </location>
</feature>
<dbReference type="InterPro" id="IPR036770">
    <property type="entry name" value="Ankyrin_rpt-contain_sf"/>
</dbReference>
<evidence type="ECO:0008006" key="9">
    <source>
        <dbReference type="Google" id="ProtNLM"/>
    </source>
</evidence>
<feature type="repeat" description="ANK" evidence="2">
    <location>
        <begin position="954"/>
        <end position="986"/>
    </location>
</feature>
<dbReference type="SUPFAM" id="SSF52540">
    <property type="entry name" value="P-loop containing nucleoside triphosphate hydrolases"/>
    <property type="match status" value="1"/>
</dbReference>
<dbReference type="InterPro" id="IPR000845">
    <property type="entry name" value="Nucleoside_phosphorylase_d"/>
</dbReference>
<feature type="domain" description="Nephrocystin 3-like N-terminal" evidence="6">
    <location>
        <begin position="410"/>
        <end position="574"/>
    </location>
</feature>
<keyword evidence="8" id="KW-1185">Reference proteome</keyword>
<dbReference type="InterPro" id="IPR027417">
    <property type="entry name" value="P-loop_NTPase"/>
</dbReference>
<dbReference type="SUPFAM" id="SSF48403">
    <property type="entry name" value="Ankyrin repeat"/>
    <property type="match status" value="1"/>
</dbReference>
<dbReference type="Gene3D" id="3.40.50.1580">
    <property type="entry name" value="Nucleoside phosphorylase domain"/>
    <property type="match status" value="1"/>
</dbReference>
<accession>A0AAV9XMY7</accession>
<dbReference type="Pfam" id="PF01048">
    <property type="entry name" value="PNP_UDP_1"/>
    <property type="match status" value="1"/>
</dbReference>
<feature type="repeat" description="ANK" evidence="2">
    <location>
        <begin position="1123"/>
        <end position="1155"/>
    </location>
</feature>
<sequence>MRGTSVPAAAVESEQPRAHSEYTIGWVCALPKEMTAAVAMLDAEHPNLDIPVNDQNVYTLGSIGKHNIVIACLPKGIIGTCSAAVVATQMVNTFPNIKFGLMVGIGGGIPPQVRLGDVVVGTPSGEYPGVVQWDLGKATESKGDGGGLQRTGALNHPPRSLLAALSKLGTDHERYGSNIPQYLAKLGKKYPKLATKYLRSELLKDLAFKKTARHVDRSTAIAEGIVDPDEDDDEEEEGEEEDSCRFCDKTQTLKNNNKEMRVHYGLIASGNQVIKNAEFRNEISKSLGGVLCLEMEAAGLLNAFPCLVIRGICDYADAHKNKAWQEHAAAVAAAFAKELLGYVQGPQVDQELSVRDILDELSPTVSRIDENVKSVKRRLDKEEDRQIFRWLTETDYGNIQDDKISQRTEGTGGWVLKSAEFLEWYRDYMQTLFCPGDPGTGKSIITAIIVDWLLDRKNHENGDIGVAYIYFDYKRPDEQKVEKCLASLLRQLTQRSSEIPSILKEFYQRYQDDGRRPKIDEYLQALSSVATLYSKVFIVVDALDECQLDARQELLTRLFEFQLKSRANVFATSRHIHDIEARFTGPALEITGSKYDLQKYLEANLPSLQGMLEKESQLWEEIKRKIIGEANGVFLLVRLRLDSFKGFVTKNEVRRALREDSKGSRGIYDKTYDEVMDRIKCQREPSPEHAIRALSWITGAKRQLTISEFQHAFAIQVGQSSLDKDDIPDLGGLTFACCGLIAVDKQSNIIRLVHYTAQEYLMKEKRLPDMEKMIAENCITYLAYDLFRDQGVSPTTEAFDERFQSNPLYNYAADFWGYHVRTASIEDKSSTLGFLKSETAVSACSQALRGFHISRWTWMHLCAYFGMESSIRAMQPSKEVLGTKDDYNRTPLSLAAERGHQAVVQLLVEAKVNLDTKDSRYGQTPLSLAAEEGHQAVVQLLIEAKADVEAEDNSNRTPLSWAAENGHQAVAQLLVEAKANLEAKDSEYGRMPLLLAAEKGHQAVVQLLIKAGADLEGKDSECGLTPLLWAAANGHQAVAQLLVEAKANLEAKDSGYGRTPLSLAAEEGHQAVVQLLIEAKADVKAEDNYNRTPLLFAAKNGHQVVVQLLVEAKANLDTKDSRYGQTPLSLAAENGHQAVVQLLVEAGADLEANDNHNRTPLSWAVVNNHKTVMQLLSEAKDNQQKRHVAPPRTTLYQPAWLYRLLDYCRWRAC</sequence>
<dbReference type="PROSITE" id="PS50088">
    <property type="entry name" value="ANK_REPEAT"/>
    <property type="match status" value="8"/>
</dbReference>
<proteinExistence type="predicted"/>
<name>A0AAV9XMY7_9PEZI</name>
<evidence type="ECO:0000313" key="7">
    <source>
        <dbReference type="EMBL" id="KAK6543470.1"/>
    </source>
</evidence>
<feature type="repeat" description="ANK" evidence="2">
    <location>
        <begin position="1022"/>
        <end position="1054"/>
    </location>
</feature>
<dbReference type="GO" id="GO:0009116">
    <property type="term" value="P:nucleoside metabolic process"/>
    <property type="evidence" value="ECO:0007669"/>
    <property type="project" value="InterPro"/>
</dbReference>
<dbReference type="Gene3D" id="3.40.50.300">
    <property type="entry name" value="P-loop containing nucleotide triphosphate hydrolases"/>
    <property type="match status" value="1"/>
</dbReference>
<evidence type="ECO:0000256" key="3">
    <source>
        <dbReference type="SAM" id="MobiDB-lite"/>
    </source>
</evidence>
<keyword evidence="2" id="KW-0040">ANK repeat</keyword>
<dbReference type="PRINTS" id="PR01415">
    <property type="entry name" value="ANKYRIN"/>
</dbReference>
<reference evidence="7 8" key="1">
    <citation type="submission" date="2019-10" db="EMBL/GenBank/DDBJ databases">
        <authorList>
            <person name="Palmer J.M."/>
        </authorList>
    </citation>
    <scope>NUCLEOTIDE SEQUENCE [LARGE SCALE GENOMIC DNA]</scope>
    <source>
        <strain evidence="7 8">TWF694</strain>
    </source>
</reference>
<evidence type="ECO:0000259" key="4">
    <source>
        <dbReference type="Pfam" id="PF01048"/>
    </source>
</evidence>
<dbReference type="InterPro" id="IPR054471">
    <property type="entry name" value="GPIID_WHD"/>
</dbReference>
<feature type="repeat" description="ANK" evidence="2">
    <location>
        <begin position="921"/>
        <end position="953"/>
    </location>
</feature>
<dbReference type="InterPro" id="IPR035994">
    <property type="entry name" value="Nucleoside_phosphorylase_sf"/>
</dbReference>
<dbReference type="InterPro" id="IPR002110">
    <property type="entry name" value="Ankyrin_rpt"/>
</dbReference>
<comment type="caution">
    <text evidence="7">The sequence shown here is derived from an EMBL/GenBank/DDBJ whole genome shotgun (WGS) entry which is preliminary data.</text>
</comment>
<dbReference type="Gene3D" id="1.25.40.20">
    <property type="entry name" value="Ankyrin repeat-containing domain"/>
    <property type="match status" value="4"/>
</dbReference>
<organism evidence="7 8">
    <name type="scientific">Orbilia ellipsospora</name>
    <dbReference type="NCBI Taxonomy" id="2528407"/>
    <lineage>
        <taxon>Eukaryota</taxon>
        <taxon>Fungi</taxon>
        <taxon>Dikarya</taxon>
        <taxon>Ascomycota</taxon>
        <taxon>Pezizomycotina</taxon>
        <taxon>Orbiliomycetes</taxon>
        <taxon>Orbiliales</taxon>
        <taxon>Orbiliaceae</taxon>
        <taxon>Orbilia</taxon>
    </lineage>
</organism>
<dbReference type="GO" id="GO:0003824">
    <property type="term" value="F:catalytic activity"/>
    <property type="evidence" value="ECO:0007669"/>
    <property type="project" value="InterPro"/>
</dbReference>
<dbReference type="Proteomes" id="UP001365542">
    <property type="component" value="Unassembled WGS sequence"/>
</dbReference>
<dbReference type="InterPro" id="IPR053137">
    <property type="entry name" value="NLR-like"/>
</dbReference>
<gene>
    <name evidence="7" type="ORF">TWF694_000216</name>
</gene>
<dbReference type="Pfam" id="PF12796">
    <property type="entry name" value="Ank_2"/>
    <property type="match status" value="3"/>
</dbReference>
<dbReference type="AlphaFoldDB" id="A0AAV9XMY7"/>
<keyword evidence="1" id="KW-0677">Repeat</keyword>
<evidence type="ECO:0000259" key="6">
    <source>
        <dbReference type="Pfam" id="PF24883"/>
    </source>
</evidence>
<dbReference type="Pfam" id="PF22939">
    <property type="entry name" value="WHD_GPIID"/>
    <property type="match status" value="1"/>
</dbReference>
<dbReference type="Pfam" id="PF00023">
    <property type="entry name" value="Ank"/>
    <property type="match status" value="1"/>
</dbReference>
<dbReference type="SMART" id="SM00248">
    <property type="entry name" value="ANK"/>
    <property type="match status" value="9"/>
</dbReference>
<dbReference type="EMBL" id="JAVHJO010000001">
    <property type="protein sequence ID" value="KAK6543470.1"/>
    <property type="molecule type" value="Genomic_DNA"/>
</dbReference>
<evidence type="ECO:0000256" key="1">
    <source>
        <dbReference type="ARBA" id="ARBA00022737"/>
    </source>
</evidence>
<evidence type="ECO:0000259" key="5">
    <source>
        <dbReference type="Pfam" id="PF22939"/>
    </source>
</evidence>
<dbReference type="PANTHER" id="PTHR46082">
    <property type="entry name" value="ATP/GTP-BINDING PROTEIN-RELATED"/>
    <property type="match status" value="1"/>
</dbReference>
<feature type="domain" description="Nucleoside phosphorylase" evidence="4">
    <location>
        <begin position="23"/>
        <end position="122"/>
    </location>
</feature>
<feature type="repeat" description="ANK" evidence="2">
    <location>
        <begin position="1056"/>
        <end position="1088"/>
    </location>
</feature>
<dbReference type="Pfam" id="PF24883">
    <property type="entry name" value="NPHP3_N"/>
    <property type="match status" value="1"/>
</dbReference>
<feature type="repeat" description="ANK" evidence="2">
    <location>
        <begin position="988"/>
        <end position="1020"/>
    </location>
</feature>
<dbReference type="PANTHER" id="PTHR46082:SF11">
    <property type="entry name" value="AAA+ ATPASE DOMAIN-CONTAINING PROTEIN-RELATED"/>
    <property type="match status" value="1"/>
</dbReference>
<dbReference type="SUPFAM" id="SSF53167">
    <property type="entry name" value="Purine and uridine phosphorylases"/>
    <property type="match status" value="1"/>
</dbReference>